<protein>
    <submittedName>
        <fullName evidence="1">Uncharacterized protein</fullName>
    </submittedName>
</protein>
<dbReference type="Proteomes" id="UP000053840">
    <property type="component" value="Unassembled WGS sequence"/>
</dbReference>
<evidence type="ECO:0000313" key="2">
    <source>
        <dbReference type="Proteomes" id="UP000053840"/>
    </source>
</evidence>
<dbReference type="AlphaFoldDB" id="A0A091SCE2"/>
<dbReference type="GO" id="GO:0006887">
    <property type="term" value="P:exocytosis"/>
    <property type="evidence" value="ECO:0007669"/>
    <property type="project" value="InterPro"/>
</dbReference>
<dbReference type="PANTHER" id="PTHR21292:SF12">
    <property type="entry name" value="EXOCYST COMPLEX COMPONENT 3-LIKE PROTEIN"/>
    <property type="match status" value="1"/>
</dbReference>
<name>A0A091SCE2_NESNO</name>
<dbReference type="GO" id="GO:0000149">
    <property type="term" value="F:SNARE binding"/>
    <property type="evidence" value="ECO:0007669"/>
    <property type="project" value="TreeGrafter"/>
</dbReference>
<gene>
    <name evidence="1" type="ORF">N333_11801</name>
</gene>
<sequence>MWTVVGKALTGSGRMFLESLQSVGESLKWEKQKEAEWLGSSQETRPVSTWSPKFWRKDLEEQLIQYMTAQIPPLGSSANTNETALKQHLSQLETSFLPSLEHGSGVFEDAGLLSTYAHCCHASWTSHLATLTDSSHFSFSQCLLVYEWGLKMYKSGSETCLGPRQTPQHSLSSDVQCLLWIVLKTEEKLLAAARKEVGRALKEAFDIGKPPCADAAVIQMLTEKTEAAWRVSESLSEKVEAVCLEECLRFLE</sequence>
<feature type="non-terminal residue" evidence="1">
    <location>
        <position position="252"/>
    </location>
</feature>
<organism evidence="1 2">
    <name type="scientific">Nestor notabilis</name>
    <name type="common">Kea</name>
    <dbReference type="NCBI Taxonomy" id="176057"/>
    <lineage>
        <taxon>Eukaryota</taxon>
        <taxon>Metazoa</taxon>
        <taxon>Chordata</taxon>
        <taxon>Craniata</taxon>
        <taxon>Vertebrata</taxon>
        <taxon>Euteleostomi</taxon>
        <taxon>Archelosauria</taxon>
        <taxon>Archosauria</taxon>
        <taxon>Dinosauria</taxon>
        <taxon>Saurischia</taxon>
        <taxon>Theropoda</taxon>
        <taxon>Coelurosauria</taxon>
        <taxon>Aves</taxon>
        <taxon>Neognathae</taxon>
        <taxon>Neoaves</taxon>
        <taxon>Telluraves</taxon>
        <taxon>Australaves</taxon>
        <taxon>Psittaciformes</taxon>
        <taxon>Psittacidae</taxon>
        <taxon>Nestor</taxon>
    </lineage>
</organism>
<evidence type="ECO:0000313" key="1">
    <source>
        <dbReference type="EMBL" id="KFQ55776.1"/>
    </source>
</evidence>
<proteinExistence type="predicted"/>
<keyword evidence="2" id="KW-1185">Reference proteome</keyword>
<dbReference type="GO" id="GO:0051601">
    <property type="term" value="P:exocyst localization"/>
    <property type="evidence" value="ECO:0007669"/>
    <property type="project" value="TreeGrafter"/>
</dbReference>
<reference evidence="1 2" key="1">
    <citation type="submission" date="2014-04" db="EMBL/GenBank/DDBJ databases">
        <title>Genome evolution of avian class.</title>
        <authorList>
            <person name="Zhang G."/>
            <person name="Li C."/>
        </authorList>
    </citation>
    <scope>NUCLEOTIDE SEQUENCE [LARGE SCALE GENOMIC DNA]</scope>
    <source>
        <strain evidence="1">BGI_N333</strain>
    </source>
</reference>
<dbReference type="PANTHER" id="PTHR21292">
    <property type="entry name" value="EXOCYST COMPLEX COMPONENT SEC6-RELATED"/>
    <property type="match status" value="1"/>
</dbReference>
<dbReference type="EMBL" id="KK947754">
    <property type="protein sequence ID" value="KFQ55776.1"/>
    <property type="molecule type" value="Genomic_DNA"/>
</dbReference>
<dbReference type="GO" id="GO:0000145">
    <property type="term" value="C:exocyst"/>
    <property type="evidence" value="ECO:0007669"/>
    <property type="project" value="InterPro"/>
</dbReference>
<accession>A0A091SCE2</accession>
<dbReference type="InterPro" id="IPR010326">
    <property type="entry name" value="EXOC3/Sec6"/>
</dbReference>